<gene>
    <name evidence="1" type="ORF">LVIROSA_LOCUS17727</name>
</gene>
<protein>
    <submittedName>
        <fullName evidence="1">Uncharacterized protein</fullName>
    </submittedName>
</protein>
<evidence type="ECO:0000313" key="2">
    <source>
        <dbReference type="Proteomes" id="UP001157418"/>
    </source>
</evidence>
<dbReference type="EMBL" id="CAKMRJ010003334">
    <property type="protein sequence ID" value="CAH1430994.1"/>
    <property type="molecule type" value="Genomic_DNA"/>
</dbReference>
<dbReference type="Proteomes" id="UP001157418">
    <property type="component" value="Unassembled WGS sequence"/>
</dbReference>
<proteinExistence type="predicted"/>
<accession>A0AAU9MY77</accession>
<reference evidence="1 2" key="1">
    <citation type="submission" date="2022-01" db="EMBL/GenBank/DDBJ databases">
        <authorList>
            <person name="Xiong W."/>
            <person name="Schranz E."/>
        </authorList>
    </citation>
    <scope>NUCLEOTIDE SEQUENCE [LARGE SCALE GENOMIC DNA]</scope>
</reference>
<organism evidence="1 2">
    <name type="scientific">Lactuca virosa</name>
    <dbReference type="NCBI Taxonomy" id="75947"/>
    <lineage>
        <taxon>Eukaryota</taxon>
        <taxon>Viridiplantae</taxon>
        <taxon>Streptophyta</taxon>
        <taxon>Embryophyta</taxon>
        <taxon>Tracheophyta</taxon>
        <taxon>Spermatophyta</taxon>
        <taxon>Magnoliopsida</taxon>
        <taxon>eudicotyledons</taxon>
        <taxon>Gunneridae</taxon>
        <taxon>Pentapetalae</taxon>
        <taxon>asterids</taxon>
        <taxon>campanulids</taxon>
        <taxon>Asterales</taxon>
        <taxon>Asteraceae</taxon>
        <taxon>Cichorioideae</taxon>
        <taxon>Cichorieae</taxon>
        <taxon>Lactucinae</taxon>
        <taxon>Lactuca</taxon>
    </lineage>
</organism>
<name>A0AAU9MY77_9ASTR</name>
<keyword evidence="2" id="KW-1185">Reference proteome</keyword>
<sequence length="154" mass="17771">MQIHEDLGTLMKKLKDLGFNETEKVKDESDEDEVEIRLILIVWKLGLGSLITSSSRSEYGSIVGFLTRFQGPICSLQSLGLELFIVRYYILAVKSSLGQNIISRFQVWDLLFLHWILDDIDVKAIRGKDTYRVLLGKTKEIDMQQMLIMSNERE</sequence>
<evidence type="ECO:0000313" key="1">
    <source>
        <dbReference type="EMBL" id="CAH1430994.1"/>
    </source>
</evidence>
<comment type="caution">
    <text evidence="1">The sequence shown here is derived from an EMBL/GenBank/DDBJ whole genome shotgun (WGS) entry which is preliminary data.</text>
</comment>
<dbReference type="AlphaFoldDB" id="A0AAU9MY77"/>